<proteinExistence type="predicted"/>
<feature type="region of interest" description="Disordered" evidence="1">
    <location>
        <begin position="1"/>
        <end position="37"/>
    </location>
</feature>
<evidence type="ECO:0000259" key="2">
    <source>
        <dbReference type="Pfam" id="PF20209"/>
    </source>
</evidence>
<dbReference type="Proteomes" id="UP000708208">
    <property type="component" value="Unassembled WGS sequence"/>
</dbReference>
<feature type="compositionally biased region" description="Polar residues" evidence="1">
    <location>
        <begin position="371"/>
        <end position="385"/>
    </location>
</feature>
<feature type="region of interest" description="Disordered" evidence="1">
    <location>
        <begin position="371"/>
        <end position="407"/>
    </location>
</feature>
<sequence length="407" mass="45941">MDDFEKKCEEQKSVADAMESQGAKRMEPVNQLDGGKFEKNERKVVSAAPECCGSPNINESVVIKLLDKPVLAGISDGVRMSSSPAGIVEQSLNKTCNVTNVKLPKRKRSLNTGYSKKVKWKNRKATVLQNIHNISTQSREKNKTHHENVPGGLIPIAGPSAHCSFSLKENKDERNLIHQLAESISEGQSDDFASSCPHAEEVPEISEIVTSRIRDRGIRRQAYQGKVPSVLMENGIGFQPLPDELKGLSALEKQLVPLRILFIQIRPLGVDRELGLRGNVVNIINPKNEFPKIIPQRFYETVAIQLKFMRRMQYKVPYMFETVRPKKVYEACRYLVTTPLYRAENFQLSDDWANFNETDEIDFITEKDDQFGNSQAPSLSTTKPCSSEIGKKTRSNVVNKKEDTRYN</sequence>
<comment type="caution">
    <text evidence="3">The sequence shown here is derived from an EMBL/GenBank/DDBJ whole genome shotgun (WGS) entry which is preliminary data.</text>
</comment>
<dbReference type="OrthoDB" id="6141723at2759"/>
<name>A0A8J2JQ14_9HEXA</name>
<gene>
    <name evidence="3" type="ORF">AFUS01_LOCUS11038</name>
</gene>
<evidence type="ECO:0000256" key="1">
    <source>
        <dbReference type="SAM" id="MobiDB-lite"/>
    </source>
</evidence>
<dbReference type="EMBL" id="CAJVCH010083607">
    <property type="protein sequence ID" value="CAG7721850.1"/>
    <property type="molecule type" value="Genomic_DNA"/>
</dbReference>
<feature type="domain" description="DUF6570" evidence="2">
    <location>
        <begin position="224"/>
        <end position="351"/>
    </location>
</feature>
<accession>A0A8J2JQ14</accession>
<protein>
    <recommendedName>
        <fullName evidence="2">DUF6570 domain-containing protein</fullName>
    </recommendedName>
</protein>
<organism evidence="3 4">
    <name type="scientific">Allacma fusca</name>
    <dbReference type="NCBI Taxonomy" id="39272"/>
    <lineage>
        <taxon>Eukaryota</taxon>
        <taxon>Metazoa</taxon>
        <taxon>Ecdysozoa</taxon>
        <taxon>Arthropoda</taxon>
        <taxon>Hexapoda</taxon>
        <taxon>Collembola</taxon>
        <taxon>Symphypleona</taxon>
        <taxon>Sminthuridae</taxon>
        <taxon>Allacma</taxon>
    </lineage>
</organism>
<dbReference type="InterPro" id="IPR046700">
    <property type="entry name" value="DUF6570"/>
</dbReference>
<evidence type="ECO:0000313" key="4">
    <source>
        <dbReference type="Proteomes" id="UP000708208"/>
    </source>
</evidence>
<reference evidence="3" key="1">
    <citation type="submission" date="2021-06" db="EMBL/GenBank/DDBJ databases">
        <authorList>
            <person name="Hodson N. C."/>
            <person name="Mongue J. A."/>
            <person name="Jaron S. K."/>
        </authorList>
    </citation>
    <scope>NUCLEOTIDE SEQUENCE</scope>
</reference>
<dbReference type="AlphaFoldDB" id="A0A8J2JQ14"/>
<dbReference type="Pfam" id="PF20209">
    <property type="entry name" value="DUF6570"/>
    <property type="match status" value="1"/>
</dbReference>
<evidence type="ECO:0000313" key="3">
    <source>
        <dbReference type="EMBL" id="CAG7721850.1"/>
    </source>
</evidence>
<keyword evidence="4" id="KW-1185">Reference proteome</keyword>
<feature type="compositionally biased region" description="Basic and acidic residues" evidence="1">
    <location>
        <begin position="1"/>
        <end position="13"/>
    </location>
</feature>